<name>A0A951MEU5_9BACT</name>
<comment type="caution">
    <text evidence="3">The sequence shown here is derived from an EMBL/GenBank/DDBJ whole genome shotgun (WGS) entry which is preliminary data.</text>
</comment>
<feature type="transmembrane region" description="Helical" evidence="1">
    <location>
        <begin position="76"/>
        <end position="96"/>
    </location>
</feature>
<feature type="transmembrane region" description="Helical" evidence="1">
    <location>
        <begin position="205"/>
        <end position="226"/>
    </location>
</feature>
<dbReference type="AlphaFoldDB" id="A0A951MEU5"/>
<dbReference type="Proteomes" id="UP000727490">
    <property type="component" value="Unassembled WGS sequence"/>
</dbReference>
<dbReference type="GO" id="GO:0008237">
    <property type="term" value="F:metallopeptidase activity"/>
    <property type="evidence" value="ECO:0007669"/>
    <property type="project" value="UniProtKB-KW"/>
</dbReference>
<keyword evidence="1" id="KW-0472">Membrane</keyword>
<dbReference type="EMBL" id="RPHB01000004">
    <property type="protein sequence ID" value="MBW3468156.1"/>
    <property type="molecule type" value="Genomic_DNA"/>
</dbReference>
<dbReference type="InterPro" id="IPR003675">
    <property type="entry name" value="Rce1/LyrA-like_dom"/>
</dbReference>
<keyword evidence="1" id="KW-1133">Transmembrane helix</keyword>
<keyword evidence="3" id="KW-0482">Metalloprotease</keyword>
<gene>
    <name evidence="3" type="ORF">EGN73_10065</name>
</gene>
<accession>A0A951MEU5</accession>
<evidence type="ECO:0000313" key="4">
    <source>
        <dbReference type="Proteomes" id="UP000727490"/>
    </source>
</evidence>
<organism evidence="3 4">
    <name type="scientific">Arthrospiribacter ruber</name>
    <dbReference type="NCBI Taxonomy" id="2487934"/>
    <lineage>
        <taxon>Bacteria</taxon>
        <taxon>Pseudomonadati</taxon>
        <taxon>Bacteroidota</taxon>
        <taxon>Cytophagia</taxon>
        <taxon>Cytophagales</taxon>
        <taxon>Cyclobacteriaceae</taxon>
        <taxon>Arthrospiribacter</taxon>
    </lineage>
</organism>
<dbReference type="GO" id="GO:0004175">
    <property type="term" value="F:endopeptidase activity"/>
    <property type="evidence" value="ECO:0007669"/>
    <property type="project" value="UniProtKB-ARBA"/>
</dbReference>
<sequence length="228" mass="26656">MKSIFKEEVLYIKELPKTDFLKRSKHKPTHRVILVLLIWAPLDILLGFSSWELIAWAFPIIEEADTDIMENGLMEAIITAVIMAPLLEEPIFRLILKFSRGRWNVSIFLLSLTMFFFSKYLAIAFLIAWATIGIKLNDRYFYSRFLFGFLKYKKHLFWIIVLLFGFVHLSNFDLDMISYYHYPLAVLPQLIAGVIFGIVRIRFGFWYAVLIHATNNALAVFAIDYLGL</sequence>
<feature type="transmembrane region" description="Helical" evidence="1">
    <location>
        <begin position="32"/>
        <end position="56"/>
    </location>
</feature>
<keyword evidence="1" id="KW-0812">Transmembrane</keyword>
<keyword evidence="3" id="KW-0378">Hydrolase</keyword>
<dbReference type="RefSeq" id="WP_219289008.1">
    <property type="nucleotide sequence ID" value="NZ_RPHB01000004.1"/>
</dbReference>
<dbReference type="Pfam" id="PF02517">
    <property type="entry name" value="Rce1-like"/>
    <property type="match status" value="1"/>
</dbReference>
<evidence type="ECO:0000313" key="3">
    <source>
        <dbReference type="EMBL" id="MBW3468156.1"/>
    </source>
</evidence>
<evidence type="ECO:0000256" key="1">
    <source>
        <dbReference type="SAM" id="Phobius"/>
    </source>
</evidence>
<feature type="transmembrane region" description="Helical" evidence="1">
    <location>
        <begin position="179"/>
        <end position="199"/>
    </location>
</feature>
<keyword evidence="3" id="KW-0645">Protease</keyword>
<feature type="transmembrane region" description="Helical" evidence="1">
    <location>
        <begin position="155"/>
        <end position="172"/>
    </location>
</feature>
<dbReference type="GO" id="GO:0080120">
    <property type="term" value="P:CAAX-box protein maturation"/>
    <property type="evidence" value="ECO:0007669"/>
    <property type="project" value="UniProtKB-ARBA"/>
</dbReference>
<reference evidence="3 4" key="1">
    <citation type="journal article" date="2020" name="Syst. Appl. Microbiol.">
        <title>Arthrospiribacter ruber gen. nov., sp. nov., a novel bacterium isolated from Arthrospira cultures.</title>
        <authorList>
            <person name="Waleron M."/>
            <person name="Misztak A."/>
            <person name="Waleron M.M."/>
            <person name="Furmaniak M."/>
            <person name="Mrozik A."/>
            <person name="Waleron K."/>
        </authorList>
    </citation>
    <scope>NUCLEOTIDE SEQUENCE [LARGE SCALE GENOMIC DNA]</scope>
    <source>
        <strain evidence="3 4">DPMB0001</strain>
    </source>
</reference>
<feature type="transmembrane region" description="Helical" evidence="1">
    <location>
        <begin position="108"/>
        <end position="135"/>
    </location>
</feature>
<evidence type="ECO:0000259" key="2">
    <source>
        <dbReference type="Pfam" id="PF02517"/>
    </source>
</evidence>
<feature type="domain" description="CAAX prenyl protease 2/Lysostaphin resistance protein A-like" evidence="2">
    <location>
        <begin position="76"/>
        <end position="218"/>
    </location>
</feature>
<proteinExistence type="predicted"/>
<protein>
    <submittedName>
        <fullName evidence="3">CPBP family intramembrane metalloprotease</fullName>
    </submittedName>
</protein>
<keyword evidence="4" id="KW-1185">Reference proteome</keyword>